<dbReference type="KEGG" id="cvr:CHLNCDRAFT_140336"/>
<dbReference type="GO" id="GO:0005886">
    <property type="term" value="C:plasma membrane"/>
    <property type="evidence" value="ECO:0007669"/>
    <property type="project" value="TreeGrafter"/>
</dbReference>
<dbReference type="eggNOG" id="KOG1965">
    <property type="taxonomic scope" value="Eukaryota"/>
</dbReference>
<dbReference type="RefSeq" id="XP_005850506.1">
    <property type="nucleotide sequence ID" value="XM_005850444.1"/>
</dbReference>
<feature type="transmembrane region" description="Helical" evidence="13">
    <location>
        <begin position="399"/>
        <end position="422"/>
    </location>
</feature>
<dbReference type="Gene3D" id="6.10.140.1330">
    <property type="match status" value="1"/>
</dbReference>
<keyword evidence="7 13" id="KW-0472">Membrane</keyword>
<feature type="transmembrane region" description="Helical" evidence="13">
    <location>
        <begin position="296"/>
        <end position="319"/>
    </location>
</feature>
<sequence length="584" mass="61292">MLEGVWTLQAPASGEGGDGSENQAALAVFSQIMLVIATLTLGHAASRRGINWIGEAGIALLLGVMIGLIFIGFKKDIFMLAILPPIMFEAGFRLDMDRFMANIDGIATLAFLGTLISTFAMGGVVWGAGALGLCPPFSPLPALLFGSVVSATDPVTVLAVFQRLGAHPDLYSLVFGESVLNDAVAMVLYRSLSTFLATPVTPAALAAAAASFVGVFVGSMLVGCGLALLAAAVVKTKHFRSRHMPLESSLVVLLAFASYMLADGLMLSGIVSALFCGIFMAAYAKPNMMPNSRDRVSSFFKLLSTLAEVFVFVYIGASVFMSGQGFDNRQLLPFLGVCFVALAVSRALNVWPCAALVNLGRPRELRIPQSHQVMLWWSGLRGAMAFAIALEAAEAGSLMLAATYCIILATVLINGGACTWLLGRLGLKAARGSGHTFYSLAAGLDAVEGGDTAGMSDSAAEAFLEAAAAEEGGQLAAGGSPLSTSVRSLGSASGSKLSPRHNSEPQAVPHGQQLRQAPRSSGLLRQWTQVHENVFSGLFLDGSHELEQQPSIAGDYDGATTVAGPASVDPRQQGMWRLRRWLGR</sequence>
<evidence type="ECO:0000256" key="13">
    <source>
        <dbReference type="SAM" id="Phobius"/>
    </source>
</evidence>
<dbReference type="InParanoid" id="E1Z6T2"/>
<evidence type="ECO:0000256" key="6">
    <source>
        <dbReference type="ARBA" id="ARBA00023065"/>
    </source>
</evidence>
<evidence type="ECO:0000256" key="9">
    <source>
        <dbReference type="ARBA" id="ARBA00047524"/>
    </source>
</evidence>
<feature type="transmembrane region" description="Helical" evidence="13">
    <location>
        <begin position="373"/>
        <end position="393"/>
    </location>
</feature>
<reference evidence="15 16" key="1">
    <citation type="journal article" date="2010" name="Plant Cell">
        <title>The Chlorella variabilis NC64A genome reveals adaptation to photosymbiosis, coevolution with viruses, and cryptic sex.</title>
        <authorList>
            <person name="Blanc G."/>
            <person name="Duncan G."/>
            <person name="Agarkova I."/>
            <person name="Borodovsky M."/>
            <person name="Gurnon J."/>
            <person name="Kuo A."/>
            <person name="Lindquist E."/>
            <person name="Lucas S."/>
            <person name="Pangilinan J."/>
            <person name="Polle J."/>
            <person name="Salamov A."/>
            <person name="Terry A."/>
            <person name="Yamada T."/>
            <person name="Dunigan D.D."/>
            <person name="Grigoriev I.V."/>
            <person name="Claverie J.M."/>
            <person name="Van Etten J.L."/>
        </authorList>
    </citation>
    <scope>NUCLEOTIDE SEQUENCE [LARGE SCALE GENOMIC DNA]</scope>
    <source>
        <strain evidence="15 16">NC64A</strain>
    </source>
</reference>
<dbReference type="InterPro" id="IPR004709">
    <property type="entry name" value="NaH_exchanger"/>
</dbReference>
<evidence type="ECO:0000313" key="16">
    <source>
        <dbReference type="Proteomes" id="UP000008141"/>
    </source>
</evidence>
<keyword evidence="2 11" id="KW-0813">Transport</keyword>
<dbReference type="Proteomes" id="UP000008141">
    <property type="component" value="Unassembled WGS sequence"/>
</dbReference>
<feature type="transmembrane region" description="Helical" evidence="13">
    <location>
        <begin position="52"/>
        <end position="71"/>
    </location>
</feature>
<evidence type="ECO:0000256" key="4">
    <source>
        <dbReference type="ARBA" id="ARBA00022989"/>
    </source>
</evidence>
<accession>E1Z6T2</accession>
<keyword evidence="6 11" id="KW-0406">Ion transport</keyword>
<comment type="subcellular location">
    <subcellularLocation>
        <location evidence="1">Membrane</location>
        <topology evidence="1">Multi-pass membrane protein</topology>
    </subcellularLocation>
</comment>
<dbReference type="FunCoup" id="E1Z6T2">
    <property type="interactions" value="1622"/>
</dbReference>
<keyword evidence="11" id="KW-0050">Antiport</keyword>
<evidence type="ECO:0000313" key="15">
    <source>
        <dbReference type="EMBL" id="EFN58404.1"/>
    </source>
</evidence>
<evidence type="ECO:0000256" key="12">
    <source>
        <dbReference type="SAM" id="MobiDB-lite"/>
    </source>
</evidence>
<feature type="transmembrane region" description="Helical" evidence="13">
    <location>
        <begin position="204"/>
        <end position="232"/>
    </location>
</feature>
<feature type="transmembrane region" description="Helical" evidence="13">
    <location>
        <begin position="331"/>
        <end position="352"/>
    </location>
</feature>
<dbReference type="PRINTS" id="PR01084">
    <property type="entry name" value="NAHEXCHNGR"/>
</dbReference>
<dbReference type="NCBIfam" id="TIGR00840">
    <property type="entry name" value="b_cpa1"/>
    <property type="match status" value="1"/>
</dbReference>
<evidence type="ECO:0000256" key="7">
    <source>
        <dbReference type="ARBA" id="ARBA00023136"/>
    </source>
</evidence>
<evidence type="ECO:0000256" key="3">
    <source>
        <dbReference type="ARBA" id="ARBA00022692"/>
    </source>
</evidence>
<dbReference type="PANTHER" id="PTHR10110:SF187">
    <property type="entry name" value="SODIUM_HYDROGEN EXCHANGER"/>
    <property type="match status" value="1"/>
</dbReference>
<dbReference type="EMBL" id="GL433837">
    <property type="protein sequence ID" value="EFN58404.1"/>
    <property type="molecule type" value="Genomic_DNA"/>
</dbReference>
<feature type="domain" description="Cation/H+ exchanger transmembrane" evidence="14">
    <location>
        <begin position="36"/>
        <end position="422"/>
    </location>
</feature>
<name>E1Z6T2_CHLVA</name>
<feature type="region of interest" description="Disordered" evidence="12">
    <location>
        <begin position="475"/>
        <end position="519"/>
    </location>
</feature>
<dbReference type="PANTHER" id="PTHR10110">
    <property type="entry name" value="SODIUM/HYDROGEN EXCHANGER"/>
    <property type="match status" value="1"/>
</dbReference>
<dbReference type="GO" id="GO:0098719">
    <property type="term" value="P:sodium ion import across plasma membrane"/>
    <property type="evidence" value="ECO:0007669"/>
    <property type="project" value="TreeGrafter"/>
</dbReference>
<comment type="catalytic activity">
    <reaction evidence="10">
        <text>K(+)(in) + H(+)(out) = K(+)(out) + H(+)(in)</text>
        <dbReference type="Rhea" id="RHEA:29467"/>
        <dbReference type="ChEBI" id="CHEBI:15378"/>
        <dbReference type="ChEBI" id="CHEBI:29103"/>
    </reaction>
</comment>
<keyword evidence="16" id="KW-1185">Reference proteome</keyword>
<feature type="compositionally biased region" description="Polar residues" evidence="12">
    <location>
        <begin position="481"/>
        <end position="496"/>
    </location>
</feature>
<protein>
    <recommendedName>
        <fullName evidence="11">Sodium/hydrogen exchanger</fullName>
    </recommendedName>
</protein>
<dbReference type="GO" id="GO:0015386">
    <property type="term" value="F:potassium:proton antiporter activity"/>
    <property type="evidence" value="ECO:0007669"/>
    <property type="project" value="TreeGrafter"/>
</dbReference>
<keyword evidence="8 11" id="KW-0739">Sodium transport</keyword>
<dbReference type="GO" id="GO:0015385">
    <property type="term" value="F:sodium:proton antiporter activity"/>
    <property type="evidence" value="ECO:0007669"/>
    <property type="project" value="InterPro"/>
</dbReference>
<keyword evidence="5" id="KW-0915">Sodium</keyword>
<feature type="transmembrane region" description="Helical" evidence="13">
    <location>
        <begin position="24"/>
        <end position="45"/>
    </location>
</feature>
<keyword evidence="4 13" id="KW-1133">Transmembrane helix</keyword>
<feature type="transmembrane region" description="Helical" evidence="13">
    <location>
        <begin position="106"/>
        <end position="128"/>
    </location>
</feature>
<evidence type="ECO:0000256" key="8">
    <source>
        <dbReference type="ARBA" id="ARBA00023201"/>
    </source>
</evidence>
<dbReference type="GeneID" id="17357882"/>
<evidence type="ECO:0000256" key="10">
    <source>
        <dbReference type="ARBA" id="ARBA00047912"/>
    </source>
</evidence>
<evidence type="ECO:0000256" key="5">
    <source>
        <dbReference type="ARBA" id="ARBA00023053"/>
    </source>
</evidence>
<dbReference type="GO" id="GO:0005768">
    <property type="term" value="C:endosome"/>
    <property type="evidence" value="ECO:0007669"/>
    <property type="project" value="TreeGrafter"/>
</dbReference>
<feature type="transmembrane region" description="Helical" evidence="13">
    <location>
        <begin position="77"/>
        <end position="94"/>
    </location>
</feature>
<comment type="similarity">
    <text evidence="11">Belongs to the monovalent cation:proton antiporter 1 (CPA1) transporter (TC 2.A.36) family.</text>
</comment>
<dbReference type="GO" id="GO:0051453">
    <property type="term" value="P:regulation of intracellular pH"/>
    <property type="evidence" value="ECO:0007669"/>
    <property type="project" value="TreeGrafter"/>
</dbReference>
<organism evidence="16">
    <name type="scientific">Chlorella variabilis</name>
    <name type="common">Green alga</name>
    <dbReference type="NCBI Taxonomy" id="554065"/>
    <lineage>
        <taxon>Eukaryota</taxon>
        <taxon>Viridiplantae</taxon>
        <taxon>Chlorophyta</taxon>
        <taxon>core chlorophytes</taxon>
        <taxon>Trebouxiophyceae</taxon>
        <taxon>Chlorellales</taxon>
        <taxon>Chlorellaceae</taxon>
        <taxon>Chlorella clade</taxon>
        <taxon>Chlorella</taxon>
    </lineage>
</organism>
<dbReference type="OMA" id="MISISSQ"/>
<dbReference type="OrthoDB" id="196264at2759"/>
<dbReference type="AlphaFoldDB" id="E1Z6T2"/>
<evidence type="ECO:0000256" key="2">
    <source>
        <dbReference type="ARBA" id="ARBA00022448"/>
    </source>
</evidence>
<dbReference type="Pfam" id="PF00999">
    <property type="entry name" value="Na_H_Exchanger"/>
    <property type="match status" value="1"/>
</dbReference>
<gene>
    <name evidence="15" type="ORF">CHLNCDRAFT_140336</name>
</gene>
<proteinExistence type="inferred from homology"/>
<feature type="transmembrane region" description="Helical" evidence="13">
    <location>
        <begin position="267"/>
        <end position="284"/>
    </location>
</feature>
<dbReference type="InterPro" id="IPR006153">
    <property type="entry name" value="Cation/H_exchanger_TM"/>
</dbReference>
<dbReference type="InterPro" id="IPR018422">
    <property type="entry name" value="Cation/H_exchanger_CPA1"/>
</dbReference>
<evidence type="ECO:0000259" key="14">
    <source>
        <dbReference type="Pfam" id="PF00999"/>
    </source>
</evidence>
<keyword evidence="3 11" id="KW-0812">Transmembrane</keyword>
<evidence type="ECO:0000256" key="11">
    <source>
        <dbReference type="RuleBase" id="RU003722"/>
    </source>
</evidence>
<feature type="transmembrane region" description="Helical" evidence="13">
    <location>
        <begin position="140"/>
        <end position="161"/>
    </location>
</feature>
<evidence type="ECO:0000256" key="1">
    <source>
        <dbReference type="ARBA" id="ARBA00004141"/>
    </source>
</evidence>
<comment type="catalytic activity">
    <reaction evidence="9">
        <text>Na(+)(in) + H(+)(out) = Na(+)(out) + H(+)(in)</text>
        <dbReference type="Rhea" id="RHEA:29419"/>
        <dbReference type="ChEBI" id="CHEBI:15378"/>
        <dbReference type="ChEBI" id="CHEBI:29101"/>
    </reaction>
</comment>